<protein>
    <submittedName>
        <fullName evidence="4">ABC (ATP-binding cassette) transporter nucleotide-binding domain</fullName>
    </submittedName>
</protein>
<keyword evidence="1" id="KW-0813">Transport</keyword>
<dbReference type="Proteomes" id="UP000002593">
    <property type="component" value="Chromosome"/>
</dbReference>
<name>A2BJ85_HYPBU</name>
<dbReference type="OrthoDB" id="24644at2157"/>
<evidence type="ECO:0000313" key="5">
    <source>
        <dbReference type="Proteomes" id="UP000002593"/>
    </source>
</evidence>
<keyword evidence="5" id="KW-1185">Reference proteome</keyword>
<dbReference type="SUPFAM" id="SSF52540">
    <property type="entry name" value="P-loop containing nucleoside triphosphate hydrolases"/>
    <property type="match status" value="1"/>
</dbReference>
<dbReference type="STRING" id="415426.Hbut_0174"/>
<dbReference type="Gene3D" id="3.40.50.300">
    <property type="entry name" value="P-loop containing nucleotide triphosphate hydrolases"/>
    <property type="match status" value="1"/>
</dbReference>
<gene>
    <name evidence="4" type="ordered locus">Hbut_0174</name>
</gene>
<dbReference type="RefSeq" id="WP_011821363.1">
    <property type="nucleotide sequence ID" value="NC_008818.1"/>
</dbReference>
<evidence type="ECO:0000256" key="2">
    <source>
        <dbReference type="ARBA" id="ARBA00022967"/>
    </source>
</evidence>
<accession>A2BJ85</accession>
<dbReference type="EMBL" id="CP000493">
    <property type="protein sequence ID" value="ABM80046.1"/>
    <property type="molecule type" value="Genomic_DNA"/>
</dbReference>
<dbReference type="InterPro" id="IPR027417">
    <property type="entry name" value="P-loop_NTPase"/>
</dbReference>
<dbReference type="AlphaFoldDB" id="A2BJ85"/>
<organism evidence="4 5">
    <name type="scientific">Hyperthermus butylicus (strain DSM 5456 / JCM 9403 / PLM1-5)</name>
    <dbReference type="NCBI Taxonomy" id="415426"/>
    <lineage>
        <taxon>Archaea</taxon>
        <taxon>Thermoproteota</taxon>
        <taxon>Thermoprotei</taxon>
        <taxon>Desulfurococcales</taxon>
        <taxon>Pyrodictiaceae</taxon>
        <taxon>Hyperthermus</taxon>
    </lineage>
</organism>
<feature type="domain" description="ABC transporter" evidence="3">
    <location>
        <begin position="6"/>
        <end position="207"/>
    </location>
</feature>
<sequence>MAQTVLARQHSSRTLAGIIKPTRGVVKLDGKPVHAMNPRTRARLIAYTPVALEAPGLGQTVAEYVAASLYPYGHSLKIGLTSYDLQEAITHLGKLEAEHLAQRRLATLSSGEQKRSIIAHGLARRPIVLLADEPTSLLDMRARLLAYRVLRLEAEKGRIVVASTHDMLLAALYADHVVVIDKGVVVAQGTAGKVLSSELLEAVFSVKIAVAEVDGRTVPIPLEPL</sequence>
<evidence type="ECO:0000313" key="4">
    <source>
        <dbReference type="EMBL" id="ABM80046.1"/>
    </source>
</evidence>
<dbReference type="EnsemblBacteria" id="ABM80046">
    <property type="protein sequence ID" value="ABM80046"/>
    <property type="gene ID" value="Hbut_0174"/>
</dbReference>
<evidence type="ECO:0000259" key="3">
    <source>
        <dbReference type="PROSITE" id="PS50893"/>
    </source>
</evidence>
<dbReference type="PANTHER" id="PTHR42794">
    <property type="entry name" value="HEMIN IMPORT ATP-BINDING PROTEIN HMUV"/>
    <property type="match status" value="1"/>
</dbReference>
<keyword evidence="2" id="KW-1278">Translocase</keyword>
<dbReference type="GO" id="GO:0016887">
    <property type="term" value="F:ATP hydrolysis activity"/>
    <property type="evidence" value="ECO:0007669"/>
    <property type="project" value="InterPro"/>
</dbReference>
<dbReference type="Pfam" id="PF00005">
    <property type="entry name" value="ABC_tran"/>
    <property type="match status" value="1"/>
</dbReference>
<dbReference type="PROSITE" id="PS50893">
    <property type="entry name" value="ABC_TRANSPORTER_2"/>
    <property type="match status" value="1"/>
</dbReference>
<reference evidence="4 5" key="1">
    <citation type="journal article" date="2007" name="Archaea">
        <title>The genome of Hyperthermus butylicus: a sulfur-reducing, peptide fermenting, neutrophilic Crenarchaeote growing up to 108 degrees C.</title>
        <authorList>
            <person name="Brugger K."/>
            <person name="Chen L."/>
            <person name="Stark M."/>
            <person name="Zibat A."/>
            <person name="Redder P."/>
            <person name="Ruepp A."/>
            <person name="Awayez M."/>
            <person name="She Q."/>
            <person name="Garrett R.A."/>
            <person name="Klenk H.P."/>
        </authorList>
    </citation>
    <scope>NUCLEOTIDE SEQUENCE [LARGE SCALE GENOMIC DNA]</scope>
    <source>
        <strain evidence="5">DSM 5456 / JCM 9403 / PLM1-5</strain>
    </source>
</reference>
<dbReference type="InterPro" id="IPR003439">
    <property type="entry name" value="ABC_transporter-like_ATP-bd"/>
</dbReference>
<proteinExistence type="predicted"/>
<dbReference type="HOGENOM" id="CLU_000604_1_11_2"/>
<dbReference type="GO" id="GO:0005524">
    <property type="term" value="F:ATP binding"/>
    <property type="evidence" value="ECO:0007669"/>
    <property type="project" value="InterPro"/>
</dbReference>
<evidence type="ECO:0000256" key="1">
    <source>
        <dbReference type="ARBA" id="ARBA00022448"/>
    </source>
</evidence>
<dbReference type="KEGG" id="hbu:Hbut_0174"/>
<dbReference type="GeneID" id="4781505"/>
<dbReference type="eggNOG" id="arCOG00198">
    <property type="taxonomic scope" value="Archaea"/>
</dbReference>
<dbReference type="PANTHER" id="PTHR42794:SF1">
    <property type="entry name" value="HEMIN IMPORT ATP-BINDING PROTEIN HMUV"/>
    <property type="match status" value="1"/>
</dbReference>